<protein>
    <submittedName>
        <fullName evidence="11">Orphan G-protein coupled receptor 64</fullName>
    </submittedName>
</protein>
<accession>A0A0K0PUX3</accession>
<keyword evidence="2 8" id="KW-0812">Transmembrane</keyword>
<feature type="transmembrane region" description="Helical" evidence="9">
    <location>
        <begin position="52"/>
        <end position="76"/>
    </location>
</feature>
<evidence type="ECO:0000259" key="10">
    <source>
        <dbReference type="PROSITE" id="PS50262"/>
    </source>
</evidence>
<dbReference type="GO" id="GO:0004930">
    <property type="term" value="F:G protein-coupled receptor activity"/>
    <property type="evidence" value="ECO:0007669"/>
    <property type="project" value="UniProtKB-KW"/>
</dbReference>
<feature type="transmembrane region" description="Helical" evidence="9">
    <location>
        <begin position="299"/>
        <end position="319"/>
    </location>
</feature>
<keyword evidence="4 8" id="KW-0297">G-protein coupled receptor</keyword>
<dbReference type="InterPro" id="IPR050125">
    <property type="entry name" value="GPCR_opsins"/>
</dbReference>
<dbReference type="Pfam" id="PF00001">
    <property type="entry name" value="7tm_1"/>
    <property type="match status" value="1"/>
</dbReference>
<reference evidence="11" key="1">
    <citation type="journal article" date="2015" name="Cell Rep.">
        <title>Large-Scale Combinatorial Deorphanization of Platynereis Neuropeptide GPCRs.</title>
        <authorList>
            <person name="Bauknecht P.M."/>
            <person name="Jekely G."/>
        </authorList>
    </citation>
    <scope>NUCLEOTIDE SEQUENCE</scope>
</reference>
<dbReference type="CDD" id="cd00637">
    <property type="entry name" value="7tm_classA_rhodopsin-like"/>
    <property type="match status" value="1"/>
</dbReference>
<dbReference type="FunFam" id="1.20.1070.10:FF:000345">
    <property type="entry name" value="40S ribosomal protein S27"/>
    <property type="match status" value="1"/>
</dbReference>
<evidence type="ECO:0000256" key="4">
    <source>
        <dbReference type="ARBA" id="ARBA00023040"/>
    </source>
</evidence>
<sequence length="372" mass="40756">MEPEGFTKTSDVPWTNTDILDEQDNGNFTDHPGISIHGGAAFITEHPMEAGFYLIITGIASILGTFGNILVMASFAVNPALQNSKNVFIFNVALADILVTSIADPFGILGMVYGSEYFDSRPAVCDFIATLCIAACVTALFSIGGISFNRFISICHPSVYSKVFGLKANLAMCFAFWVGGIGMSLPALVGWTDNIYDHKMLECIWNRLHSLSYTIFFSTCVVFTPVVIISFSYLKIFLHVRASRRKVATMAGANAATKKQEQSSLKLARSFFIIFMIFVGCWSPYAILVLVDWNDSLPLNVHLFILMVAHLHASLNPLVHAITNTHFRKGYAICISKMFCIPLSCLEGPSGMNTNKTASELQASHVPRTTAS</sequence>
<evidence type="ECO:0000256" key="1">
    <source>
        <dbReference type="ARBA" id="ARBA00004141"/>
    </source>
</evidence>
<feature type="transmembrane region" description="Helical" evidence="9">
    <location>
        <begin position="127"/>
        <end position="148"/>
    </location>
</feature>
<evidence type="ECO:0000313" key="11">
    <source>
        <dbReference type="EMBL" id="AKQ63072.1"/>
    </source>
</evidence>
<evidence type="ECO:0000256" key="8">
    <source>
        <dbReference type="RuleBase" id="RU000688"/>
    </source>
</evidence>
<dbReference type="InterPro" id="IPR000276">
    <property type="entry name" value="GPCR_Rhodpsn"/>
</dbReference>
<dbReference type="Gene3D" id="1.20.1070.10">
    <property type="entry name" value="Rhodopsin 7-helix transmembrane proteins"/>
    <property type="match status" value="1"/>
</dbReference>
<evidence type="ECO:0000256" key="7">
    <source>
        <dbReference type="ARBA" id="ARBA00023224"/>
    </source>
</evidence>
<dbReference type="PROSITE" id="PS50262">
    <property type="entry name" value="G_PROTEIN_RECEP_F1_2"/>
    <property type="match status" value="1"/>
</dbReference>
<proteinExistence type="evidence at transcript level"/>
<evidence type="ECO:0000256" key="2">
    <source>
        <dbReference type="ARBA" id="ARBA00022692"/>
    </source>
</evidence>
<dbReference type="InterPro" id="IPR017452">
    <property type="entry name" value="GPCR_Rhodpsn_7TM"/>
</dbReference>
<evidence type="ECO:0000256" key="9">
    <source>
        <dbReference type="SAM" id="Phobius"/>
    </source>
</evidence>
<dbReference type="PANTHER" id="PTHR24240">
    <property type="entry name" value="OPSIN"/>
    <property type="match status" value="1"/>
</dbReference>
<dbReference type="SMART" id="SM01381">
    <property type="entry name" value="7TM_GPCR_Srsx"/>
    <property type="match status" value="1"/>
</dbReference>
<evidence type="ECO:0000256" key="6">
    <source>
        <dbReference type="ARBA" id="ARBA00023170"/>
    </source>
</evidence>
<evidence type="ECO:0000256" key="5">
    <source>
        <dbReference type="ARBA" id="ARBA00023136"/>
    </source>
</evidence>
<feature type="transmembrane region" description="Helical" evidence="9">
    <location>
        <begin position="211"/>
        <end position="236"/>
    </location>
</feature>
<feature type="transmembrane region" description="Helical" evidence="9">
    <location>
        <begin position="88"/>
        <end position="115"/>
    </location>
</feature>
<dbReference type="PROSITE" id="PS00237">
    <property type="entry name" value="G_PROTEIN_RECEP_F1_1"/>
    <property type="match status" value="1"/>
</dbReference>
<evidence type="ECO:0000256" key="3">
    <source>
        <dbReference type="ARBA" id="ARBA00022989"/>
    </source>
</evidence>
<feature type="domain" description="G-protein coupled receptors family 1 profile" evidence="10">
    <location>
        <begin position="67"/>
        <end position="320"/>
    </location>
</feature>
<keyword evidence="7 8" id="KW-0807">Transducer</keyword>
<keyword evidence="3 9" id="KW-1133">Transmembrane helix</keyword>
<dbReference type="EMBL" id="KP294018">
    <property type="protein sequence ID" value="AKQ63072.1"/>
    <property type="molecule type" value="mRNA"/>
</dbReference>
<feature type="transmembrane region" description="Helical" evidence="9">
    <location>
        <begin position="169"/>
        <end position="191"/>
    </location>
</feature>
<dbReference type="AlphaFoldDB" id="A0A0K0PUX3"/>
<dbReference type="PRINTS" id="PR00237">
    <property type="entry name" value="GPCRRHODOPSN"/>
</dbReference>
<name>A0A0K0PUX3_PLADU</name>
<comment type="similarity">
    <text evidence="8">Belongs to the G-protein coupled receptor 1 family.</text>
</comment>
<keyword evidence="6 8" id="KW-0675">Receptor</keyword>
<feature type="transmembrane region" description="Helical" evidence="9">
    <location>
        <begin position="267"/>
        <end position="287"/>
    </location>
</feature>
<dbReference type="GO" id="GO:0016020">
    <property type="term" value="C:membrane"/>
    <property type="evidence" value="ECO:0007669"/>
    <property type="project" value="UniProtKB-SubCell"/>
</dbReference>
<organism evidence="11">
    <name type="scientific">Platynereis dumerilii</name>
    <name type="common">Dumeril's clam worm</name>
    <dbReference type="NCBI Taxonomy" id="6359"/>
    <lineage>
        <taxon>Eukaryota</taxon>
        <taxon>Metazoa</taxon>
        <taxon>Spiralia</taxon>
        <taxon>Lophotrochozoa</taxon>
        <taxon>Annelida</taxon>
        <taxon>Polychaeta</taxon>
        <taxon>Errantia</taxon>
        <taxon>Phyllodocida</taxon>
        <taxon>Nereididae</taxon>
        <taxon>Platynereis</taxon>
    </lineage>
</organism>
<dbReference type="SUPFAM" id="SSF81321">
    <property type="entry name" value="Family A G protein-coupled receptor-like"/>
    <property type="match status" value="1"/>
</dbReference>
<comment type="subcellular location">
    <subcellularLocation>
        <location evidence="1">Membrane</location>
        <topology evidence="1">Multi-pass membrane protein</topology>
    </subcellularLocation>
</comment>
<keyword evidence="5 9" id="KW-0472">Membrane</keyword>